<feature type="non-terminal residue" evidence="1">
    <location>
        <position position="67"/>
    </location>
</feature>
<sequence>MGGIGKTQIALKFTEETTKQYSHIFWIDATDKETIYASLKGLSSIPEAKNATLAEDDESVLNWIGSL</sequence>
<evidence type="ECO:0000313" key="2">
    <source>
        <dbReference type="Proteomes" id="UP000308652"/>
    </source>
</evidence>
<dbReference type="Proteomes" id="UP000308652">
    <property type="component" value="Unassembled WGS sequence"/>
</dbReference>
<evidence type="ECO:0000313" key="1">
    <source>
        <dbReference type="EMBL" id="TFK35266.1"/>
    </source>
</evidence>
<dbReference type="EMBL" id="ML213623">
    <property type="protein sequence ID" value="TFK35266.1"/>
    <property type="molecule type" value="Genomic_DNA"/>
</dbReference>
<reference evidence="1 2" key="1">
    <citation type="journal article" date="2019" name="Nat. Ecol. Evol.">
        <title>Megaphylogeny resolves global patterns of mushroom evolution.</title>
        <authorList>
            <person name="Varga T."/>
            <person name="Krizsan K."/>
            <person name="Foldi C."/>
            <person name="Dima B."/>
            <person name="Sanchez-Garcia M."/>
            <person name="Sanchez-Ramirez S."/>
            <person name="Szollosi G.J."/>
            <person name="Szarkandi J.G."/>
            <person name="Papp V."/>
            <person name="Albert L."/>
            <person name="Andreopoulos W."/>
            <person name="Angelini C."/>
            <person name="Antonin V."/>
            <person name="Barry K.W."/>
            <person name="Bougher N.L."/>
            <person name="Buchanan P."/>
            <person name="Buyck B."/>
            <person name="Bense V."/>
            <person name="Catcheside P."/>
            <person name="Chovatia M."/>
            <person name="Cooper J."/>
            <person name="Damon W."/>
            <person name="Desjardin D."/>
            <person name="Finy P."/>
            <person name="Geml J."/>
            <person name="Haridas S."/>
            <person name="Hughes K."/>
            <person name="Justo A."/>
            <person name="Karasinski D."/>
            <person name="Kautmanova I."/>
            <person name="Kiss B."/>
            <person name="Kocsube S."/>
            <person name="Kotiranta H."/>
            <person name="LaButti K.M."/>
            <person name="Lechner B.E."/>
            <person name="Liimatainen K."/>
            <person name="Lipzen A."/>
            <person name="Lukacs Z."/>
            <person name="Mihaltcheva S."/>
            <person name="Morgado L.N."/>
            <person name="Niskanen T."/>
            <person name="Noordeloos M.E."/>
            <person name="Ohm R.A."/>
            <person name="Ortiz-Santana B."/>
            <person name="Ovrebo C."/>
            <person name="Racz N."/>
            <person name="Riley R."/>
            <person name="Savchenko A."/>
            <person name="Shiryaev A."/>
            <person name="Soop K."/>
            <person name="Spirin V."/>
            <person name="Szebenyi C."/>
            <person name="Tomsovsky M."/>
            <person name="Tulloss R.E."/>
            <person name="Uehling J."/>
            <person name="Grigoriev I.V."/>
            <person name="Vagvolgyi C."/>
            <person name="Papp T."/>
            <person name="Martin F.M."/>
            <person name="Miettinen O."/>
            <person name="Hibbett D.S."/>
            <person name="Nagy L.G."/>
        </authorList>
    </citation>
    <scope>NUCLEOTIDE SEQUENCE [LARGE SCALE GENOMIC DNA]</scope>
    <source>
        <strain evidence="1 2">CBS 166.37</strain>
    </source>
</reference>
<proteinExistence type="predicted"/>
<protein>
    <recommendedName>
        <fullName evidence="3">NB-ARC domain-containing protein</fullName>
    </recommendedName>
</protein>
<keyword evidence="2" id="KW-1185">Reference proteome</keyword>
<name>A0A5C3LT51_9AGAR</name>
<dbReference type="OrthoDB" id="3258722at2759"/>
<organism evidence="1 2">
    <name type="scientific">Crucibulum laeve</name>
    <dbReference type="NCBI Taxonomy" id="68775"/>
    <lineage>
        <taxon>Eukaryota</taxon>
        <taxon>Fungi</taxon>
        <taxon>Dikarya</taxon>
        <taxon>Basidiomycota</taxon>
        <taxon>Agaricomycotina</taxon>
        <taxon>Agaricomycetes</taxon>
        <taxon>Agaricomycetidae</taxon>
        <taxon>Agaricales</taxon>
        <taxon>Agaricineae</taxon>
        <taxon>Nidulariaceae</taxon>
        <taxon>Crucibulum</taxon>
    </lineage>
</organism>
<gene>
    <name evidence="1" type="ORF">BDQ12DRAFT_578572</name>
</gene>
<dbReference type="AlphaFoldDB" id="A0A5C3LT51"/>
<dbReference type="Gene3D" id="3.40.50.300">
    <property type="entry name" value="P-loop containing nucleotide triphosphate hydrolases"/>
    <property type="match status" value="1"/>
</dbReference>
<dbReference type="InterPro" id="IPR027417">
    <property type="entry name" value="P-loop_NTPase"/>
</dbReference>
<accession>A0A5C3LT51</accession>
<evidence type="ECO:0008006" key="3">
    <source>
        <dbReference type="Google" id="ProtNLM"/>
    </source>
</evidence>